<dbReference type="AlphaFoldDB" id="A0A9X2JXB3"/>
<evidence type="ECO:0000313" key="3">
    <source>
        <dbReference type="Proteomes" id="UP001139493"/>
    </source>
</evidence>
<dbReference type="InterPro" id="IPR006059">
    <property type="entry name" value="SBP"/>
</dbReference>
<dbReference type="Proteomes" id="UP001139493">
    <property type="component" value="Unassembled WGS sequence"/>
</dbReference>
<feature type="compositionally biased region" description="Basic and acidic residues" evidence="1">
    <location>
        <begin position="44"/>
        <end position="57"/>
    </location>
</feature>
<protein>
    <submittedName>
        <fullName evidence="2">Sorbitol/mannitol transport system substrate-binding protein</fullName>
    </submittedName>
</protein>
<proteinExistence type="predicted"/>
<gene>
    <name evidence="2" type="ORF">APR03_003393</name>
</gene>
<evidence type="ECO:0000256" key="1">
    <source>
        <dbReference type="SAM" id="MobiDB-lite"/>
    </source>
</evidence>
<dbReference type="CDD" id="cd13585">
    <property type="entry name" value="PBP2_TMBP_like"/>
    <property type="match status" value="1"/>
</dbReference>
<comment type="caution">
    <text evidence="2">The sequence shown here is derived from an EMBL/GenBank/DDBJ whole genome shotgun (WGS) entry which is preliminary data.</text>
</comment>
<keyword evidence="3" id="KW-1185">Reference proteome</keyword>
<name>A0A9X2JXB3_9MICO</name>
<evidence type="ECO:0000313" key="2">
    <source>
        <dbReference type="EMBL" id="MCP2266028.1"/>
    </source>
</evidence>
<dbReference type="InterPro" id="IPR050490">
    <property type="entry name" value="Bact_solute-bd_prot1"/>
</dbReference>
<feature type="region of interest" description="Disordered" evidence="1">
    <location>
        <begin position="36"/>
        <end position="57"/>
    </location>
</feature>
<dbReference type="Pfam" id="PF01547">
    <property type="entry name" value="SBP_bac_1"/>
    <property type="match status" value="1"/>
</dbReference>
<dbReference type="Gene3D" id="3.40.190.10">
    <property type="entry name" value="Periplasmic binding protein-like II"/>
    <property type="match status" value="2"/>
</dbReference>
<dbReference type="EMBL" id="JAMTCS010000010">
    <property type="protein sequence ID" value="MCP2266028.1"/>
    <property type="molecule type" value="Genomic_DNA"/>
</dbReference>
<sequence>MRGLAVVRPPAAFLCDTTVPVTVWVSPPLTPVATRPTMCGTTTPHDDVTRTDATKSAGDDVTRRVEAMMLTKTARRKAAPAGAAAVLALALTACAGAGGGGNDDSAAGDGGPVELTLATVNNPQMKDMEELKSAFEEDHPDITVNFIQMEENDLRDAVTKDVATDGGQYDIVTVGSYEVPIWAENGWLTDLTGDLESDAGYDVDDLFGPVKDALTVDGSLYAVPFYGESSMLMYNKEILDEAGITMPEHPTWQEVADIAREVDSDDVDGICLRGKPGWGEVFAPLTTVVQTFGGTWFDEDWNAQVDSPEFTEAVQFYVDLVGDAGEADPVSTGFTECLNNVSQGRSAMWVDATVAAGLLEDPESSQVAGKMGYAHAPVVETEESGWLWSWNLAIPETTQNRDAAVEFVKWATSKEYHQLVGTELGWSRVPPGARTSTYEIPEYEEAAAAFAPITRDIMLAVNPEQPGVAPQPWTGIQYVTIPEFQDLGNQVSQDLADVFAGRSELDPVLDRAQDRAQQAGDAQK</sequence>
<organism evidence="2 3">
    <name type="scientific">Promicromonospora thailandica</name>
    <dbReference type="NCBI Taxonomy" id="765201"/>
    <lineage>
        <taxon>Bacteria</taxon>
        <taxon>Bacillati</taxon>
        <taxon>Actinomycetota</taxon>
        <taxon>Actinomycetes</taxon>
        <taxon>Micrococcales</taxon>
        <taxon>Promicromonosporaceae</taxon>
        <taxon>Promicromonospora</taxon>
    </lineage>
</organism>
<dbReference type="SUPFAM" id="SSF53850">
    <property type="entry name" value="Periplasmic binding protein-like II"/>
    <property type="match status" value="1"/>
</dbReference>
<dbReference type="PANTHER" id="PTHR43649:SF12">
    <property type="entry name" value="DIACETYLCHITOBIOSE BINDING PROTEIN DASA"/>
    <property type="match status" value="1"/>
</dbReference>
<dbReference type="PANTHER" id="PTHR43649">
    <property type="entry name" value="ARABINOSE-BINDING PROTEIN-RELATED"/>
    <property type="match status" value="1"/>
</dbReference>
<accession>A0A9X2JXB3</accession>
<reference evidence="2" key="1">
    <citation type="submission" date="2022-06" db="EMBL/GenBank/DDBJ databases">
        <title>Genomic Encyclopedia of Archaeal and Bacterial Type Strains, Phase II (KMG-II): from individual species to whole genera.</title>
        <authorList>
            <person name="Goeker M."/>
        </authorList>
    </citation>
    <scope>NUCLEOTIDE SEQUENCE</scope>
    <source>
        <strain evidence="2">DSM 26652</strain>
    </source>
</reference>